<dbReference type="EMBL" id="BJNY01000011">
    <property type="protein sequence ID" value="GED06585.1"/>
    <property type="molecule type" value="Genomic_DNA"/>
</dbReference>
<protein>
    <submittedName>
        <fullName evidence="1">Uncharacterized protein</fullName>
    </submittedName>
</protein>
<dbReference type="AlphaFoldDB" id="A0A4Y4DSK5"/>
<name>A0A4Y4DSK5_GLUUR</name>
<organism evidence="1 2">
    <name type="scientific">Glutamicibacter uratoxydans</name>
    <name type="common">Arthrobacter uratoxydans</name>
    <dbReference type="NCBI Taxonomy" id="43667"/>
    <lineage>
        <taxon>Bacteria</taxon>
        <taxon>Bacillati</taxon>
        <taxon>Actinomycetota</taxon>
        <taxon>Actinomycetes</taxon>
        <taxon>Micrococcales</taxon>
        <taxon>Micrococcaceae</taxon>
        <taxon>Glutamicibacter</taxon>
    </lineage>
</organism>
<gene>
    <name evidence="1" type="ORF">AUR04nite_21170</name>
</gene>
<sequence length="140" mass="15680">MFSNLVHQESDVEKIRIVPTVWDLPDQGVQWCDCGQDHPLTLDFVIDVAEDLGLDDEVFLTHQEVIELTMEVWGFAEVCRFFHLALNAAAEYVNGAVEEEYRTFVAFDIVGYFSKTWQGCPAQACEGGYSSSDIPDPGAL</sequence>
<evidence type="ECO:0000313" key="1">
    <source>
        <dbReference type="EMBL" id="GED06585.1"/>
    </source>
</evidence>
<comment type="caution">
    <text evidence="1">The sequence shown here is derived from an EMBL/GenBank/DDBJ whole genome shotgun (WGS) entry which is preliminary data.</text>
</comment>
<dbReference type="OrthoDB" id="4949223at2"/>
<reference evidence="1 2" key="1">
    <citation type="submission" date="2019-06" db="EMBL/GenBank/DDBJ databases">
        <title>Whole genome shotgun sequence of Glutamicibacter uratoxydans NBRC 15515.</title>
        <authorList>
            <person name="Hosoyama A."/>
            <person name="Uohara A."/>
            <person name="Ohji S."/>
            <person name="Ichikawa N."/>
        </authorList>
    </citation>
    <scope>NUCLEOTIDE SEQUENCE [LARGE SCALE GENOMIC DNA]</scope>
    <source>
        <strain evidence="1 2">NBRC 15515</strain>
    </source>
</reference>
<dbReference type="Proteomes" id="UP000316612">
    <property type="component" value="Unassembled WGS sequence"/>
</dbReference>
<evidence type="ECO:0000313" key="2">
    <source>
        <dbReference type="Proteomes" id="UP000316612"/>
    </source>
</evidence>
<dbReference type="RefSeq" id="WP_141364787.1">
    <property type="nucleotide sequence ID" value="NZ_BAAAJL010000013.1"/>
</dbReference>
<accession>A0A4Y4DSK5</accession>
<proteinExistence type="predicted"/>
<keyword evidence="2" id="KW-1185">Reference proteome</keyword>